<dbReference type="PANTHER" id="PTHR23268">
    <property type="entry name" value="T-CELL RECEPTOR BETA CHAIN"/>
    <property type="match status" value="1"/>
</dbReference>
<feature type="chain" id="PRO_5045831225" description="Immunoglobulin V-set domain-containing protein" evidence="2">
    <location>
        <begin position="20"/>
        <end position="162"/>
    </location>
</feature>
<keyword evidence="2" id="KW-0732">Signal</keyword>
<protein>
    <recommendedName>
        <fullName evidence="5">Immunoglobulin V-set domain-containing protein</fullName>
    </recommendedName>
</protein>
<dbReference type="EMBL" id="JAYMGO010000086">
    <property type="protein sequence ID" value="KAL1246834.1"/>
    <property type="molecule type" value="Genomic_DNA"/>
</dbReference>
<evidence type="ECO:0000256" key="1">
    <source>
        <dbReference type="ARBA" id="ARBA00022859"/>
    </source>
</evidence>
<proteinExistence type="predicted"/>
<keyword evidence="1" id="KW-0391">Immunity</keyword>
<dbReference type="PROSITE" id="PS51257">
    <property type="entry name" value="PROKAR_LIPOPROTEIN"/>
    <property type="match status" value="1"/>
</dbReference>
<evidence type="ECO:0008006" key="5">
    <source>
        <dbReference type="Google" id="ProtNLM"/>
    </source>
</evidence>
<feature type="signal peptide" evidence="2">
    <location>
        <begin position="1"/>
        <end position="19"/>
    </location>
</feature>
<gene>
    <name evidence="3" type="ORF">QQF64_034791</name>
</gene>
<dbReference type="InterPro" id="IPR050413">
    <property type="entry name" value="TCR_beta_variable"/>
</dbReference>
<evidence type="ECO:0000313" key="3">
    <source>
        <dbReference type="EMBL" id="KAL1246834.1"/>
    </source>
</evidence>
<comment type="caution">
    <text evidence="3">The sequence shown here is derived from an EMBL/GenBank/DDBJ whole genome shotgun (WGS) entry which is preliminary data.</text>
</comment>
<name>A0ABR3L501_9TELE</name>
<dbReference type="InterPro" id="IPR013783">
    <property type="entry name" value="Ig-like_fold"/>
</dbReference>
<reference evidence="3 4" key="1">
    <citation type="submission" date="2023-09" db="EMBL/GenBank/DDBJ databases">
        <authorList>
            <person name="Wang M."/>
        </authorList>
    </citation>
    <scope>NUCLEOTIDE SEQUENCE [LARGE SCALE GENOMIC DNA]</scope>
    <source>
        <strain evidence="3">GT-2023</strain>
        <tissue evidence="3">Liver</tissue>
    </source>
</reference>
<dbReference type="Proteomes" id="UP001558613">
    <property type="component" value="Unassembled WGS sequence"/>
</dbReference>
<evidence type="ECO:0000313" key="4">
    <source>
        <dbReference type="Proteomes" id="UP001558613"/>
    </source>
</evidence>
<dbReference type="PANTHER" id="PTHR23268:SF102">
    <property type="entry name" value="IMMUNOGLOBULIN V-SET DOMAIN-CONTAINING PROTEIN"/>
    <property type="match status" value="1"/>
</dbReference>
<organism evidence="3 4">
    <name type="scientific">Cirrhinus molitorella</name>
    <name type="common">mud carp</name>
    <dbReference type="NCBI Taxonomy" id="172907"/>
    <lineage>
        <taxon>Eukaryota</taxon>
        <taxon>Metazoa</taxon>
        <taxon>Chordata</taxon>
        <taxon>Craniata</taxon>
        <taxon>Vertebrata</taxon>
        <taxon>Euteleostomi</taxon>
        <taxon>Actinopterygii</taxon>
        <taxon>Neopterygii</taxon>
        <taxon>Teleostei</taxon>
        <taxon>Ostariophysi</taxon>
        <taxon>Cypriniformes</taxon>
        <taxon>Cyprinidae</taxon>
        <taxon>Labeoninae</taxon>
        <taxon>Labeonini</taxon>
        <taxon>Cirrhinus</taxon>
    </lineage>
</organism>
<keyword evidence="4" id="KW-1185">Reference proteome</keyword>
<dbReference type="Gene3D" id="2.60.40.10">
    <property type="entry name" value="Immunoglobulins"/>
    <property type="match status" value="1"/>
</dbReference>
<dbReference type="InterPro" id="IPR036179">
    <property type="entry name" value="Ig-like_dom_sf"/>
</dbReference>
<dbReference type="SUPFAM" id="SSF48726">
    <property type="entry name" value="Immunoglobulin"/>
    <property type="match status" value="1"/>
</dbReference>
<accession>A0ABR3L501</accession>
<sequence length="162" mass="18107">MCRLAYGLIIFSIVFACLSDCVHFEQPSSLFKKQETDAEISCRHDDSNLDVMLWYQQLHNSKSLALIGYSYGKADPVYETEFQNRFKMTREDTTTGALMISNLNLHIKGEGPVLIASIIGTSASFEKGFETGFKVPGKETKKWTLMVDVKEGIDAVYLCAAS</sequence>
<evidence type="ECO:0000256" key="2">
    <source>
        <dbReference type="SAM" id="SignalP"/>
    </source>
</evidence>